<feature type="transmembrane region" description="Helical" evidence="5">
    <location>
        <begin position="702"/>
        <end position="723"/>
    </location>
</feature>
<accession>A0A9Q0LI74</accession>
<feature type="chain" id="PRO_5040476757" description="Fibronectin type-III domain-containing protein" evidence="6">
    <location>
        <begin position="28"/>
        <end position="743"/>
    </location>
</feature>
<dbReference type="Pfam" id="PF00041">
    <property type="entry name" value="fn3"/>
    <property type="match status" value="1"/>
</dbReference>
<keyword evidence="2" id="KW-0677">Repeat</keyword>
<dbReference type="InterPro" id="IPR013517">
    <property type="entry name" value="FG-GAP"/>
</dbReference>
<proteinExistence type="predicted"/>
<evidence type="ECO:0000256" key="6">
    <source>
        <dbReference type="SAM" id="SignalP"/>
    </source>
</evidence>
<dbReference type="Gene3D" id="2.60.40.10">
    <property type="entry name" value="Immunoglobulins"/>
    <property type="match status" value="1"/>
</dbReference>
<dbReference type="SUPFAM" id="SSF69318">
    <property type="entry name" value="Integrin alpha N-terminal domain"/>
    <property type="match status" value="1"/>
</dbReference>
<dbReference type="PANTHER" id="PTHR36220:SF1">
    <property type="entry name" value="GAMMA TUBULIN COMPLEX COMPONENT C-TERMINAL DOMAIN-CONTAINING PROTEIN"/>
    <property type="match status" value="1"/>
</dbReference>
<evidence type="ECO:0000256" key="4">
    <source>
        <dbReference type="PROSITE-ProRule" id="PRU00803"/>
    </source>
</evidence>
<name>A0A9Q0LI74_ANAIG</name>
<protein>
    <recommendedName>
        <fullName evidence="7">Fibronectin type-III domain-containing protein</fullName>
    </recommendedName>
</protein>
<dbReference type="Gene3D" id="2.130.10.130">
    <property type="entry name" value="Integrin alpha, N-terminal"/>
    <property type="match status" value="3"/>
</dbReference>
<evidence type="ECO:0000256" key="5">
    <source>
        <dbReference type="SAM" id="Phobius"/>
    </source>
</evidence>
<feature type="domain" description="Fibronectin type-III" evidence="7">
    <location>
        <begin position="500"/>
        <end position="599"/>
    </location>
</feature>
<dbReference type="InterPro" id="IPR003961">
    <property type="entry name" value="FN3_dom"/>
</dbReference>
<dbReference type="SMART" id="SM00060">
    <property type="entry name" value="FN3"/>
    <property type="match status" value="3"/>
</dbReference>
<reference evidence="8" key="1">
    <citation type="submission" date="2022-10" db="EMBL/GenBank/DDBJ databases">
        <title>Novel sulphate-reducing endosymbionts in the free-living metamonad Anaeramoeba.</title>
        <authorList>
            <person name="Jerlstrom-Hultqvist J."/>
            <person name="Cepicka I."/>
            <person name="Gallot-Lavallee L."/>
            <person name="Salas-Leiva D."/>
            <person name="Curtis B.A."/>
            <person name="Zahonova K."/>
            <person name="Pipaliya S."/>
            <person name="Dacks J."/>
            <person name="Roger A.J."/>
        </authorList>
    </citation>
    <scope>NUCLEOTIDE SEQUENCE</scope>
    <source>
        <strain evidence="8">BMAN</strain>
    </source>
</reference>
<evidence type="ECO:0000313" key="9">
    <source>
        <dbReference type="Proteomes" id="UP001149090"/>
    </source>
</evidence>
<evidence type="ECO:0000256" key="1">
    <source>
        <dbReference type="ARBA" id="ARBA00022729"/>
    </source>
</evidence>
<keyword evidence="5" id="KW-0812">Transmembrane</keyword>
<feature type="repeat" description="FG-GAP" evidence="4">
    <location>
        <begin position="231"/>
        <end position="287"/>
    </location>
</feature>
<keyword evidence="3" id="KW-0325">Glycoprotein</keyword>
<dbReference type="SMART" id="SM00191">
    <property type="entry name" value="Int_alpha"/>
    <property type="match status" value="5"/>
</dbReference>
<dbReference type="CDD" id="cd00063">
    <property type="entry name" value="FN3"/>
    <property type="match status" value="1"/>
</dbReference>
<dbReference type="InterPro" id="IPR028994">
    <property type="entry name" value="Integrin_alpha_N"/>
</dbReference>
<feature type="signal peptide" evidence="6">
    <location>
        <begin position="1"/>
        <end position="27"/>
    </location>
</feature>
<gene>
    <name evidence="8" type="ORF">M0811_09320</name>
</gene>
<evidence type="ECO:0000256" key="2">
    <source>
        <dbReference type="ARBA" id="ARBA00022737"/>
    </source>
</evidence>
<dbReference type="EMBL" id="JAPDFW010000079">
    <property type="protein sequence ID" value="KAJ5072874.1"/>
    <property type="molecule type" value="Genomic_DNA"/>
</dbReference>
<dbReference type="InterPro" id="IPR013783">
    <property type="entry name" value="Ig-like_fold"/>
</dbReference>
<keyword evidence="9" id="KW-1185">Reference proteome</keyword>
<evidence type="ECO:0000256" key="3">
    <source>
        <dbReference type="ARBA" id="ARBA00023180"/>
    </source>
</evidence>
<comment type="caution">
    <text evidence="8">The sequence shown here is derived from an EMBL/GenBank/DDBJ whole genome shotgun (WGS) entry which is preliminary data.</text>
</comment>
<keyword evidence="5" id="KW-0472">Membrane</keyword>
<dbReference type="InterPro" id="IPR013519">
    <property type="entry name" value="Int_alpha_beta-p"/>
</dbReference>
<feature type="domain" description="Fibronectin type-III" evidence="7">
    <location>
        <begin position="396"/>
        <end position="499"/>
    </location>
</feature>
<dbReference type="Pfam" id="PF14312">
    <property type="entry name" value="FG-GAP_2"/>
    <property type="match status" value="4"/>
</dbReference>
<evidence type="ECO:0000313" key="8">
    <source>
        <dbReference type="EMBL" id="KAJ5072874.1"/>
    </source>
</evidence>
<dbReference type="AlphaFoldDB" id="A0A9Q0LI74"/>
<dbReference type="Proteomes" id="UP001149090">
    <property type="component" value="Unassembled WGS sequence"/>
</dbReference>
<dbReference type="PANTHER" id="PTHR36220">
    <property type="entry name" value="UNNAMED PRODUCT"/>
    <property type="match status" value="1"/>
</dbReference>
<organism evidence="8 9">
    <name type="scientific">Anaeramoeba ignava</name>
    <name type="common">Anaerobic marine amoeba</name>
    <dbReference type="NCBI Taxonomy" id="1746090"/>
    <lineage>
        <taxon>Eukaryota</taxon>
        <taxon>Metamonada</taxon>
        <taxon>Anaeramoebidae</taxon>
        <taxon>Anaeramoeba</taxon>
    </lineage>
</organism>
<sequence>MNSKKVLFFSNIFLVFFIFEVLSLKEAKINEKKTEGKEIGWVIKQTLKENETNTTDQFSWGLSVSENKEYLVIGSPFAKIGNNSFQGKVYIYKFNGTNWNLFQILIANDGNQNDNFGSSISITQNGTYIFIGSPYAKIGENANQGKVYVYEFNGKIGIFYIFENNGTNWNLFQILIANDGNQNDNFGSSISITQNGTYIFIGSPYAKIGENANQGKVYVYEFNGKNWDVFQMINGSDGKDNDQFGISLSTSENQGYVVIGAPYASVGENPYQGKAYIFENNGTNWIESQILFASDGTTNGYFGYDVSISQNTGYLLIGSPTANVGDDWFQGKVYGFENNATKWLESQILIGNDLGWGHFGQTLSISSDGNDVVIGAPFATIGENCFQGEAFFFSYVPKPPQVDILNCSSLFCSFECYWNQVNPSSDEIEYQINYTLSPNWQLIESPILDENVLFQMFNSSNYENITGNVEYSIQIRACNKTTQICGFASKEVNLTTRIDSVKNFHLQAISGEVIQTSWTFPDVPIINSTPKLDHYVLSYQKENSNDSIKTNIWVVNSSTSCRIHNLQSLTNYSVSIYACRKDECFGEDEGQTISSSIETFFSSVINFSCSVSDLQDIFCNWKKPSDSTNSSYYNFTYKAISKNDSATFSINYTSFNFRAQYPDQEYRITVSACDENDNCGTISSIQLETQKKISSNSKTTKIVVGVVVPVVVITAIILIIILVRKRKKKIPPYFDEIDGDYFD</sequence>
<keyword evidence="5" id="KW-1133">Transmembrane helix</keyword>
<dbReference type="PROSITE" id="PS51470">
    <property type="entry name" value="FG_GAP"/>
    <property type="match status" value="1"/>
</dbReference>
<dbReference type="PROSITE" id="PS50853">
    <property type="entry name" value="FN3"/>
    <property type="match status" value="2"/>
</dbReference>
<dbReference type="OrthoDB" id="49473at2759"/>
<evidence type="ECO:0000259" key="7">
    <source>
        <dbReference type="PROSITE" id="PS50853"/>
    </source>
</evidence>
<keyword evidence="1 6" id="KW-0732">Signal</keyword>
<dbReference type="SUPFAM" id="SSF49265">
    <property type="entry name" value="Fibronectin type III"/>
    <property type="match status" value="2"/>
</dbReference>
<dbReference type="InterPro" id="IPR036116">
    <property type="entry name" value="FN3_sf"/>
</dbReference>